<organism evidence="1 2">
    <name type="scientific">Clostridium perfringens</name>
    <dbReference type="NCBI Taxonomy" id="1502"/>
    <lineage>
        <taxon>Bacteria</taxon>
        <taxon>Bacillati</taxon>
        <taxon>Bacillota</taxon>
        <taxon>Clostridia</taxon>
        <taxon>Eubacteriales</taxon>
        <taxon>Clostridiaceae</taxon>
        <taxon>Clostridium</taxon>
    </lineage>
</organism>
<accession>A0AAP7BUS3</accession>
<dbReference type="AlphaFoldDB" id="A0AAP7BUS3"/>
<dbReference type="Proteomes" id="UP000481454">
    <property type="component" value="Unassembled WGS sequence"/>
</dbReference>
<reference evidence="1 2" key="1">
    <citation type="submission" date="2020-02" db="EMBL/GenBank/DDBJ databases">
        <title>Genomic Insights into the Phylogeny and Genetic Plasticity of the Human and Animal Enteric Pathogen Clostridium perfringens.</title>
        <authorList>
            <person name="Feng Y."/>
            <person name="Hu Y."/>
        </authorList>
    </citation>
    <scope>NUCLEOTIDE SEQUENCE [LARGE SCALE GENOMIC DNA]</scope>
    <source>
        <strain evidence="1 2">CP-40</strain>
    </source>
</reference>
<evidence type="ECO:0000313" key="2">
    <source>
        <dbReference type="Proteomes" id="UP000481454"/>
    </source>
</evidence>
<dbReference type="EMBL" id="JAALLZ010000001">
    <property type="protein sequence ID" value="NGU29047.1"/>
    <property type="molecule type" value="Genomic_DNA"/>
</dbReference>
<dbReference type="RefSeq" id="WP_003460793.1">
    <property type="nucleotide sequence ID" value="NZ_CATNWT010000001.1"/>
</dbReference>
<comment type="caution">
    <text evidence="1">The sequence shown here is derived from an EMBL/GenBank/DDBJ whole genome shotgun (WGS) entry which is preliminary data.</text>
</comment>
<evidence type="ECO:0000313" key="1">
    <source>
        <dbReference type="EMBL" id="NGU29047.1"/>
    </source>
</evidence>
<name>A0AAP7BUS3_CLOPF</name>
<protein>
    <submittedName>
        <fullName evidence="1">Uncharacterized protein</fullName>
    </submittedName>
</protein>
<gene>
    <name evidence="1" type="ORF">G6Z34_02820</name>
</gene>
<sequence length="156" mass="18310">MLLTIKELQMLDLLLKKSGNIINRNNSNDQELNLNLIISYNSSLWSGDFINLNGPYIEEKYIDSDNWIETKCLNSSDLIKLIPEFKFSRYKYIKEDSLHLLLHPLIYHIKKADLTDFKLKPFFYNAVNIENGLKIPFIALDYDKKYEVVSIKSTKD</sequence>
<proteinExistence type="predicted"/>